<dbReference type="Proteomes" id="UP000229334">
    <property type="component" value="Unassembled WGS sequence"/>
</dbReference>
<dbReference type="GO" id="GO:0006231">
    <property type="term" value="P:dTMP biosynthetic process"/>
    <property type="evidence" value="ECO:0007669"/>
    <property type="project" value="InterPro"/>
</dbReference>
<dbReference type="InterPro" id="IPR023451">
    <property type="entry name" value="Thymidate_synth/dCMP_Mease_dom"/>
</dbReference>
<evidence type="ECO:0000256" key="1">
    <source>
        <dbReference type="ARBA" id="ARBA00011947"/>
    </source>
</evidence>
<evidence type="ECO:0000313" key="6">
    <source>
        <dbReference type="EMBL" id="PIP58259.1"/>
    </source>
</evidence>
<gene>
    <name evidence="6" type="primary">thyA</name>
    <name evidence="6" type="ORF">COX02_01260</name>
</gene>
<dbReference type="PRINTS" id="PR00108">
    <property type="entry name" value="THYMDSNTHASE"/>
</dbReference>
<protein>
    <recommendedName>
        <fullName evidence="1 4">Thymidylate synthase</fullName>
        <ecNumber evidence="1 4">2.1.1.45</ecNumber>
    </recommendedName>
</protein>
<keyword evidence="2" id="KW-0489">Methyltransferase</keyword>
<dbReference type="GO" id="GO:0005829">
    <property type="term" value="C:cytosol"/>
    <property type="evidence" value="ECO:0007669"/>
    <property type="project" value="TreeGrafter"/>
</dbReference>
<name>A0A2H0BL34_9BACT</name>
<evidence type="ECO:0000256" key="3">
    <source>
        <dbReference type="ARBA" id="ARBA00022679"/>
    </source>
</evidence>
<dbReference type="EMBL" id="PCSX01000022">
    <property type="protein sequence ID" value="PIP58259.1"/>
    <property type="molecule type" value="Genomic_DNA"/>
</dbReference>
<accession>A0A2H0BL34</accession>
<evidence type="ECO:0000256" key="4">
    <source>
        <dbReference type="NCBIfam" id="TIGR03284"/>
    </source>
</evidence>
<feature type="domain" description="Thymidylate synthase/dCMP hydroxymethylase" evidence="5">
    <location>
        <begin position="41"/>
        <end position="319"/>
    </location>
</feature>
<comment type="caution">
    <text evidence="6">The sequence shown here is derived from an EMBL/GenBank/DDBJ whole genome shotgun (WGS) entry which is preliminary data.</text>
</comment>
<organism evidence="6 7">
    <name type="scientific">Candidatus Vogelbacteria bacterium CG22_combo_CG10-13_8_21_14_all_37_9</name>
    <dbReference type="NCBI Taxonomy" id="1975046"/>
    <lineage>
        <taxon>Bacteria</taxon>
        <taxon>Candidatus Vogeliibacteriota</taxon>
    </lineage>
</organism>
<dbReference type="InterPro" id="IPR036926">
    <property type="entry name" value="Thymidate_synth/dCMP_Mease_sf"/>
</dbReference>
<dbReference type="GO" id="GO:0032259">
    <property type="term" value="P:methylation"/>
    <property type="evidence" value="ECO:0007669"/>
    <property type="project" value="UniProtKB-KW"/>
</dbReference>
<dbReference type="NCBIfam" id="TIGR03284">
    <property type="entry name" value="thym_sym"/>
    <property type="match status" value="1"/>
</dbReference>
<dbReference type="Pfam" id="PF00303">
    <property type="entry name" value="Thymidylat_synt"/>
    <property type="match status" value="1"/>
</dbReference>
<dbReference type="AlphaFoldDB" id="A0A2H0BL34"/>
<dbReference type="GO" id="GO:0004799">
    <property type="term" value="F:thymidylate synthase activity"/>
    <property type="evidence" value="ECO:0007669"/>
    <property type="project" value="UniProtKB-UniRule"/>
</dbReference>
<evidence type="ECO:0000313" key="7">
    <source>
        <dbReference type="Proteomes" id="UP000229334"/>
    </source>
</evidence>
<dbReference type="CDD" id="cd00351">
    <property type="entry name" value="TS_Pyrimidine_HMase"/>
    <property type="match status" value="1"/>
</dbReference>
<evidence type="ECO:0000256" key="2">
    <source>
        <dbReference type="ARBA" id="ARBA00022603"/>
    </source>
</evidence>
<keyword evidence="3" id="KW-0808">Transferase</keyword>
<dbReference type="EC" id="2.1.1.45" evidence="1 4"/>
<evidence type="ECO:0000259" key="5">
    <source>
        <dbReference type="Pfam" id="PF00303"/>
    </source>
</evidence>
<reference evidence="6 7" key="1">
    <citation type="submission" date="2017-09" db="EMBL/GenBank/DDBJ databases">
        <title>Depth-based differentiation of microbial function through sediment-hosted aquifers and enrichment of novel symbionts in the deep terrestrial subsurface.</title>
        <authorList>
            <person name="Probst A.J."/>
            <person name="Ladd B."/>
            <person name="Jarett J.K."/>
            <person name="Geller-Mcgrath D.E."/>
            <person name="Sieber C.M."/>
            <person name="Emerson J.B."/>
            <person name="Anantharaman K."/>
            <person name="Thomas B.C."/>
            <person name="Malmstrom R."/>
            <person name="Stieglmeier M."/>
            <person name="Klingl A."/>
            <person name="Woyke T."/>
            <person name="Ryan C.M."/>
            <person name="Banfield J.F."/>
        </authorList>
    </citation>
    <scope>NUCLEOTIDE SEQUENCE [LARGE SCALE GENOMIC DNA]</scope>
    <source>
        <strain evidence="6">CG22_combo_CG10-13_8_21_14_all_37_9</strain>
    </source>
</reference>
<dbReference type="PANTHER" id="PTHR11548:SF1">
    <property type="entry name" value="THYMIDYLATE SYNTHASE 1"/>
    <property type="match status" value="1"/>
</dbReference>
<proteinExistence type="predicted"/>
<sequence length="325" mass="36963">MLGSKQKRNSINLIKNALGDTERRINVFEMKPPKERSPDSQYQDLLRLVLAKGERQEINNQGISCLSYFKPPDLRFDLRNGVPLILERKISFWTKAVAEIFAMINGARTVSEFEKFGCNWWGQWATKEICESLGLPEGDLGAGSYGVAFHNFPTPGLPDGFNQFEALVKGLREKPYLRTHLISPWHPYFASEFGERQVFVAPCHGWLTFYVRGKRLDMCMDQRSADLPIGVPANLIQYSALLLALAQVTELEPGQYIHTFKNAHIYSDQIPAVKKMITREARYLPTMKISDAGLRLESLFDFRSEHFEISDYNPHPAIPGIPVAL</sequence>
<dbReference type="PANTHER" id="PTHR11548">
    <property type="entry name" value="THYMIDYLATE SYNTHASE 1"/>
    <property type="match status" value="1"/>
</dbReference>
<dbReference type="InterPro" id="IPR000398">
    <property type="entry name" value="Thymidylate_synthase"/>
</dbReference>
<dbReference type="Gene3D" id="3.30.572.10">
    <property type="entry name" value="Thymidylate synthase/dCMP hydroxymethylase domain"/>
    <property type="match status" value="1"/>
</dbReference>
<dbReference type="SUPFAM" id="SSF55831">
    <property type="entry name" value="Thymidylate synthase/dCMP hydroxymethylase"/>
    <property type="match status" value="1"/>
</dbReference>
<dbReference type="InterPro" id="IPR045097">
    <property type="entry name" value="Thymidate_synth/dCMP_Mease"/>
</dbReference>